<accession>A0ABN9LL34</accession>
<dbReference type="InterPro" id="IPR029058">
    <property type="entry name" value="AB_hydrolase_fold"/>
</dbReference>
<dbReference type="Proteomes" id="UP001176940">
    <property type="component" value="Unassembled WGS sequence"/>
</dbReference>
<dbReference type="EC" id="3.1.1.47" evidence="1"/>
<comment type="caution">
    <text evidence="6">The sequence shown here is derived from an EMBL/GenBank/DDBJ whole genome shotgun (WGS) entry which is preliminary data.</text>
</comment>
<evidence type="ECO:0000256" key="1">
    <source>
        <dbReference type="ARBA" id="ARBA00013201"/>
    </source>
</evidence>
<dbReference type="PANTHER" id="PTHR10272:SF6">
    <property type="entry name" value="PLATELET-ACTIVATING FACTOR ACETYLHYDROLASE 2, CYTOPLASMIC"/>
    <property type="match status" value="1"/>
</dbReference>
<protein>
    <recommendedName>
        <fullName evidence="1">1-alkyl-2-acetylglycerophosphocholine esterase</fullName>
        <ecNumber evidence="1">3.1.1.47</ecNumber>
    </recommendedName>
</protein>
<keyword evidence="3" id="KW-0442">Lipid degradation</keyword>
<feature type="region of interest" description="Disordered" evidence="5">
    <location>
        <begin position="231"/>
        <end position="304"/>
    </location>
</feature>
<sequence length="340" mass="36611">MFACGLCFLRPVPVPADMGSALSLTIPPATGAHHVGCTDVLVGAGTEGCFFRLFYPCTSSSAGQAHPPWFPRPEYMAGLLGVRGWEGRAAQYGAAFILGNPKIPAIWNGNFLPGLDRKPLIIFSHGLGAFRTLSSSLCMELASNGFLGWFSLCHVPFSEGDAVTPMQEIWVHQRASECIRAVRVLEDIDKGRPVSNIMDSGFSLAALKQYAASIVMLKIIKIGYTHPLMSGSPGRCTRRSGSKDAVGEGPFVTSRSCDRDVTAGPGRTATLTGRPRAALRSSGHQRDGNQGKHRVTKRGPALSNPMFTLVTSEDIAESVSHTPIQRCQRESQRPKKVLAF</sequence>
<dbReference type="Gene3D" id="3.40.50.1820">
    <property type="entry name" value="alpha/beta hydrolase"/>
    <property type="match status" value="1"/>
</dbReference>
<keyword evidence="7" id="KW-1185">Reference proteome</keyword>
<evidence type="ECO:0000256" key="3">
    <source>
        <dbReference type="ARBA" id="ARBA00022963"/>
    </source>
</evidence>
<dbReference type="Pfam" id="PF03403">
    <property type="entry name" value="PAF-AH_p_II"/>
    <property type="match status" value="2"/>
</dbReference>
<proteinExistence type="predicted"/>
<gene>
    <name evidence="6" type="ORF">RIMI_LOCUS8587703</name>
</gene>
<evidence type="ECO:0000313" key="7">
    <source>
        <dbReference type="Proteomes" id="UP001176940"/>
    </source>
</evidence>
<evidence type="ECO:0000256" key="4">
    <source>
        <dbReference type="ARBA" id="ARBA00023098"/>
    </source>
</evidence>
<evidence type="ECO:0000313" key="6">
    <source>
        <dbReference type="EMBL" id="CAJ0940431.1"/>
    </source>
</evidence>
<dbReference type="PANTHER" id="PTHR10272">
    <property type="entry name" value="PLATELET-ACTIVATING FACTOR ACETYLHYDROLASE"/>
    <property type="match status" value="1"/>
</dbReference>
<keyword evidence="2" id="KW-0378">Hydrolase</keyword>
<dbReference type="EMBL" id="CAUEEQ010017155">
    <property type="protein sequence ID" value="CAJ0940431.1"/>
    <property type="molecule type" value="Genomic_DNA"/>
</dbReference>
<feature type="region of interest" description="Disordered" evidence="5">
    <location>
        <begin position="321"/>
        <end position="340"/>
    </location>
</feature>
<organism evidence="6 7">
    <name type="scientific">Ranitomeya imitator</name>
    <name type="common">mimic poison frog</name>
    <dbReference type="NCBI Taxonomy" id="111125"/>
    <lineage>
        <taxon>Eukaryota</taxon>
        <taxon>Metazoa</taxon>
        <taxon>Chordata</taxon>
        <taxon>Craniata</taxon>
        <taxon>Vertebrata</taxon>
        <taxon>Euteleostomi</taxon>
        <taxon>Amphibia</taxon>
        <taxon>Batrachia</taxon>
        <taxon>Anura</taxon>
        <taxon>Neobatrachia</taxon>
        <taxon>Hyloidea</taxon>
        <taxon>Dendrobatidae</taxon>
        <taxon>Dendrobatinae</taxon>
        <taxon>Ranitomeya</taxon>
    </lineage>
</organism>
<reference evidence="6" key="1">
    <citation type="submission" date="2023-07" db="EMBL/GenBank/DDBJ databases">
        <authorList>
            <person name="Stuckert A."/>
        </authorList>
    </citation>
    <scope>NUCLEOTIDE SEQUENCE</scope>
</reference>
<name>A0ABN9LL34_9NEOB</name>
<keyword evidence="4" id="KW-0443">Lipid metabolism</keyword>
<evidence type="ECO:0000256" key="2">
    <source>
        <dbReference type="ARBA" id="ARBA00022801"/>
    </source>
</evidence>
<evidence type="ECO:0000256" key="5">
    <source>
        <dbReference type="SAM" id="MobiDB-lite"/>
    </source>
</evidence>